<keyword evidence="6" id="KW-1185">Reference proteome</keyword>
<feature type="region of interest" description="Disordered" evidence="3">
    <location>
        <begin position="223"/>
        <end position="252"/>
    </location>
</feature>
<evidence type="ECO:0000256" key="1">
    <source>
        <dbReference type="ARBA" id="ARBA00004370"/>
    </source>
</evidence>
<keyword evidence="4" id="KW-1133">Transmembrane helix</keyword>
<organism evidence="5 6">
    <name type="scientific">Saccharomonospora azurea NA-128</name>
    <dbReference type="NCBI Taxonomy" id="882081"/>
    <lineage>
        <taxon>Bacteria</taxon>
        <taxon>Bacillati</taxon>
        <taxon>Actinomycetota</taxon>
        <taxon>Actinomycetes</taxon>
        <taxon>Pseudonocardiales</taxon>
        <taxon>Pseudonocardiaceae</taxon>
        <taxon>Saccharomonospora</taxon>
    </lineage>
</organism>
<protein>
    <recommendedName>
        <fullName evidence="7">Mce-associated membrane protein</fullName>
    </recommendedName>
</protein>
<dbReference type="AlphaFoldDB" id="H8GFK3"/>
<dbReference type="Proteomes" id="UP000004705">
    <property type="component" value="Chromosome"/>
</dbReference>
<feature type="compositionally biased region" description="Basic and acidic residues" evidence="3">
    <location>
        <begin position="1"/>
        <end position="10"/>
    </location>
</feature>
<feature type="transmembrane region" description="Helical" evidence="4">
    <location>
        <begin position="78"/>
        <end position="98"/>
    </location>
</feature>
<name>H8GFK3_9PSEU</name>
<dbReference type="RefSeq" id="WP_005443208.1">
    <property type="nucleotide sequence ID" value="NZ_CM001466.1"/>
</dbReference>
<comment type="subcellular location">
    <subcellularLocation>
        <location evidence="1">Membrane</location>
    </subcellularLocation>
</comment>
<keyword evidence="2 4" id="KW-0472">Membrane</keyword>
<feature type="region of interest" description="Disordered" evidence="3">
    <location>
        <begin position="1"/>
        <end position="73"/>
    </location>
</feature>
<dbReference type="HOGENOM" id="CLU_090655_0_0_11"/>
<reference evidence="5 6" key="1">
    <citation type="journal article" date="2012" name="Stand. Genomic Sci.">
        <title>Genome sequence of the soil bacterium Saccharomonospora azurea type strain (NA-128(T)).</title>
        <authorList>
            <person name="Klenk H.P."/>
            <person name="Held B."/>
            <person name="Lucas S."/>
            <person name="Lapidus A."/>
            <person name="Copeland A."/>
            <person name="Hammon N."/>
            <person name="Pitluck S."/>
            <person name="Goodwin L.A."/>
            <person name="Han C."/>
            <person name="Tapia R."/>
            <person name="Brambilla E.M."/>
            <person name="Potter G."/>
            <person name="Land M."/>
            <person name="Ivanova N."/>
            <person name="Rohde M."/>
            <person name="Goker M."/>
            <person name="Detter J.C."/>
            <person name="Kyrpides N.C."/>
            <person name="Woyke T."/>
        </authorList>
    </citation>
    <scope>NUCLEOTIDE SEQUENCE [LARGE SCALE GENOMIC DNA]</scope>
    <source>
        <strain evidence="5 6">NA-128</strain>
    </source>
</reference>
<evidence type="ECO:0008006" key="7">
    <source>
        <dbReference type="Google" id="ProtNLM"/>
    </source>
</evidence>
<dbReference type="EMBL" id="CM001466">
    <property type="protein sequence ID" value="EHY90065.1"/>
    <property type="molecule type" value="Genomic_DNA"/>
</dbReference>
<proteinExistence type="predicted"/>
<sequence>MSSDEQRPEPDEQDTTPAADTGRDDSDTTEVESRADENTDGSVDSADPADPSETDDAERTEPDDVDDARTPRSGPSRVLVFLGLALALASLVVAVVFGEMWRRAADSDDVRIAESREAVVAAAGTAVVAFTGLDSEQPDEYFRRQKEIATGDLLKEIEATEQQYREAISQAKTTVDAQVADVAVEELNVHEGKALALAVVELTITQEKDSGTKTLRMQLHLERDRGGADSDGSSEQAWKVSGISPVEYGASG</sequence>
<dbReference type="PANTHER" id="PTHR37042">
    <property type="entry name" value="OUTER MEMBRANE PROTEIN RV1973"/>
    <property type="match status" value="1"/>
</dbReference>
<evidence type="ECO:0000256" key="2">
    <source>
        <dbReference type="ARBA" id="ARBA00023136"/>
    </source>
</evidence>
<feature type="compositionally biased region" description="Basic and acidic residues" evidence="3">
    <location>
        <begin position="21"/>
        <end position="37"/>
    </location>
</feature>
<dbReference type="GO" id="GO:0016020">
    <property type="term" value="C:membrane"/>
    <property type="evidence" value="ECO:0007669"/>
    <property type="project" value="UniProtKB-SubCell"/>
</dbReference>
<feature type="compositionally biased region" description="Basic and acidic residues" evidence="3">
    <location>
        <begin position="57"/>
        <end position="70"/>
    </location>
</feature>
<accession>H8GFK3</accession>
<evidence type="ECO:0000313" key="6">
    <source>
        <dbReference type="Proteomes" id="UP000004705"/>
    </source>
</evidence>
<evidence type="ECO:0000256" key="3">
    <source>
        <dbReference type="SAM" id="MobiDB-lite"/>
    </source>
</evidence>
<keyword evidence="4" id="KW-0812">Transmembrane</keyword>
<evidence type="ECO:0000256" key="4">
    <source>
        <dbReference type="SAM" id="Phobius"/>
    </source>
</evidence>
<dbReference type="OrthoDB" id="3555668at2"/>
<dbReference type="PANTHER" id="PTHR37042:SF4">
    <property type="entry name" value="OUTER MEMBRANE PROTEIN RV1973"/>
    <property type="match status" value="1"/>
</dbReference>
<gene>
    <name evidence="5" type="ORF">SacazDRAFT_03188</name>
</gene>
<evidence type="ECO:0000313" key="5">
    <source>
        <dbReference type="EMBL" id="EHY90065.1"/>
    </source>
</evidence>